<keyword evidence="9" id="KW-0132">Cell division</keyword>
<evidence type="ECO:0000256" key="5">
    <source>
        <dbReference type="ARBA" id="ARBA00023110"/>
    </source>
</evidence>
<evidence type="ECO:0000256" key="1">
    <source>
        <dbReference type="ARBA" id="ARBA00000971"/>
    </source>
</evidence>
<dbReference type="InterPro" id="IPR027304">
    <property type="entry name" value="Trigger_fact/SurA_dom_sf"/>
</dbReference>
<keyword evidence="10" id="KW-0175">Coiled coil</keyword>
<evidence type="ECO:0000259" key="11">
    <source>
        <dbReference type="Pfam" id="PF00254"/>
    </source>
</evidence>
<dbReference type="InterPro" id="IPR036611">
    <property type="entry name" value="Trigger_fac_ribosome-bd_sf"/>
</dbReference>
<keyword evidence="5 9" id="KW-0697">Rotamase</keyword>
<evidence type="ECO:0000256" key="6">
    <source>
        <dbReference type="ARBA" id="ARBA00023186"/>
    </source>
</evidence>
<dbReference type="InterPro" id="IPR001179">
    <property type="entry name" value="PPIase_FKBP_dom"/>
</dbReference>
<evidence type="ECO:0000313" key="15">
    <source>
        <dbReference type="Proteomes" id="UP000177629"/>
    </source>
</evidence>
<evidence type="ECO:0000256" key="2">
    <source>
        <dbReference type="ARBA" id="ARBA00005464"/>
    </source>
</evidence>
<sequence length="437" mass="48785">MDIRENHSKNTLVFLITLEQNEMGVHESEALGMLAQKLDVPGFRKGNVPPHIARQHIRPEALFSKTVEIAAGHAAAKVLAPHIDTMVGPPRISIIKAAAASPLEARIEADLLPEIDLKDWKKLRIEQKAVVVDAKEIDGSLQWLRKSRAQYRAVTRPAQMGDFVELAFRVTVDGKELSEANSERYPLILGEGSFVPGFEDKVVGMRGNDERTFGIAVPQEWPHPLLAGKAVTFTVKLLTLHERLLPELNDDFARSLGKLEDLETLRQNVREGLEREHQDKEKRRVKADALKELSRKVKEPIPEALVAQEVENLWQDFSNSILAGGMPVSDYLLRIGKSPEELKKELRVPALERAKAALVMRAIAHAEAIRASDGEIEGEAAKLLKGANAPTLEGKVDPSELRAYAEARVRNEKVLQLIYDVVTQDTRHKTQDTNNFQ</sequence>
<dbReference type="PIRSF" id="PIRSF003095">
    <property type="entry name" value="Trigger_factor"/>
    <property type="match status" value="1"/>
</dbReference>
<dbReference type="STRING" id="1802362.A2806_01440"/>
<dbReference type="Proteomes" id="UP000177629">
    <property type="component" value="Unassembled WGS sequence"/>
</dbReference>
<keyword evidence="7 9" id="KW-0413">Isomerase</keyword>
<dbReference type="InterPro" id="IPR037041">
    <property type="entry name" value="Trigger_fac_C_sf"/>
</dbReference>
<organism evidence="14 15">
    <name type="scientific">Candidatus Terrybacteria bacterium RIFCSPHIGHO2_01_FULL_48_17</name>
    <dbReference type="NCBI Taxonomy" id="1802362"/>
    <lineage>
        <taxon>Bacteria</taxon>
        <taxon>Candidatus Terryibacteriota</taxon>
    </lineage>
</organism>
<dbReference type="InterPro" id="IPR008880">
    <property type="entry name" value="Trigger_fac_C"/>
</dbReference>
<dbReference type="Pfam" id="PF05697">
    <property type="entry name" value="Trigger_N"/>
    <property type="match status" value="1"/>
</dbReference>
<dbReference type="EC" id="5.2.1.8" evidence="3 9"/>
<evidence type="ECO:0000256" key="4">
    <source>
        <dbReference type="ARBA" id="ARBA00016902"/>
    </source>
</evidence>
<dbReference type="SUPFAM" id="SSF102735">
    <property type="entry name" value="Trigger factor ribosome-binding domain"/>
    <property type="match status" value="1"/>
</dbReference>
<comment type="catalytic activity">
    <reaction evidence="1 9">
        <text>[protein]-peptidylproline (omega=180) = [protein]-peptidylproline (omega=0)</text>
        <dbReference type="Rhea" id="RHEA:16237"/>
        <dbReference type="Rhea" id="RHEA-COMP:10747"/>
        <dbReference type="Rhea" id="RHEA-COMP:10748"/>
        <dbReference type="ChEBI" id="CHEBI:83833"/>
        <dbReference type="ChEBI" id="CHEBI:83834"/>
        <dbReference type="EC" id="5.2.1.8"/>
    </reaction>
</comment>
<dbReference type="SUPFAM" id="SSF54534">
    <property type="entry name" value="FKBP-like"/>
    <property type="match status" value="1"/>
</dbReference>
<dbReference type="Gene3D" id="3.30.70.1050">
    <property type="entry name" value="Trigger factor ribosome-binding domain"/>
    <property type="match status" value="1"/>
</dbReference>
<dbReference type="NCBIfam" id="TIGR00115">
    <property type="entry name" value="tig"/>
    <property type="match status" value="1"/>
</dbReference>
<dbReference type="Gene3D" id="3.10.50.40">
    <property type="match status" value="1"/>
</dbReference>
<gene>
    <name evidence="9" type="primary">tig</name>
    <name evidence="14" type="ORF">A2806_01440</name>
</gene>
<comment type="similarity">
    <text evidence="2 9">Belongs to the FKBP-type PPIase family. Tig subfamily.</text>
</comment>
<dbReference type="InterPro" id="IPR046357">
    <property type="entry name" value="PPIase_dom_sf"/>
</dbReference>
<evidence type="ECO:0000256" key="3">
    <source>
        <dbReference type="ARBA" id="ARBA00013194"/>
    </source>
</evidence>
<dbReference type="HAMAP" id="MF_00303">
    <property type="entry name" value="Trigger_factor_Tig"/>
    <property type="match status" value="1"/>
</dbReference>
<comment type="domain">
    <text evidence="9">Consists of 3 domains; the N-terminus binds the ribosome, the middle domain has PPIase activity, while the C-terminus has intrinsic chaperone activity on its own.</text>
</comment>
<dbReference type="EMBL" id="MHSS01000014">
    <property type="protein sequence ID" value="OHA47742.1"/>
    <property type="molecule type" value="Genomic_DNA"/>
</dbReference>
<dbReference type="InterPro" id="IPR008881">
    <property type="entry name" value="Trigger_fac_ribosome-bd_bac"/>
</dbReference>
<evidence type="ECO:0000259" key="13">
    <source>
        <dbReference type="Pfam" id="PF05698"/>
    </source>
</evidence>
<keyword evidence="6 9" id="KW-0143">Chaperone</keyword>
<evidence type="ECO:0000256" key="7">
    <source>
        <dbReference type="ARBA" id="ARBA00023235"/>
    </source>
</evidence>
<dbReference type="Pfam" id="PF00254">
    <property type="entry name" value="FKBP_C"/>
    <property type="match status" value="1"/>
</dbReference>
<dbReference type="InterPro" id="IPR005215">
    <property type="entry name" value="Trig_fac"/>
</dbReference>
<feature type="domain" description="PPIase FKBP-type" evidence="11">
    <location>
        <begin position="156"/>
        <end position="238"/>
    </location>
</feature>
<dbReference type="GO" id="GO:0005737">
    <property type="term" value="C:cytoplasm"/>
    <property type="evidence" value="ECO:0007669"/>
    <property type="project" value="UniProtKB-SubCell"/>
</dbReference>
<evidence type="ECO:0000256" key="9">
    <source>
        <dbReference type="HAMAP-Rule" id="MF_00303"/>
    </source>
</evidence>
<dbReference type="GO" id="GO:0015031">
    <property type="term" value="P:protein transport"/>
    <property type="evidence" value="ECO:0007669"/>
    <property type="project" value="UniProtKB-UniRule"/>
</dbReference>
<evidence type="ECO:0000256" key="8">
    <source>
        <dbReference type="ARBA" id="ARBA00029986"/>
    </source>
</evidence>
<evidence type="ECO:0000259" key="12">
    <source>
        <dbReference type="Pfam" id="PF05697"/>
    </source>
</evidence>
<comment type="caution">
    <text evidence="14">The sequence shown here is derived from an EMBL/GenBank/DDBJ whole genome shotgun (WGS) entry which is preliminary data.</text>
</comment>
<keyword evidence="9" id="KW-0963">Cytoplasm</keyword>
<dbReference type="GO" id="GO:0006457">
    <property type="term" value="P:protein folding"/>
    <property type="evidence" value="ECO:0007669"/>
    <property type="project" value="UniProtKB-UniRule"/>
</dbReference>
<evidence type="ECO:0000313" key="14">
    <source>
        <dbReference type="EMBL" id="OHA47742.1"/>
    </source>
</evidence>
<dbReference type="Gene3D" id="1.10.3120.10">
    <property type="entry name" value="Trigger factor, C-terminal domain"/>
    <property type="match status" value="1"/>
</dbReference>
<accession>A0A1G2PJD6</accession>
<comment type="subcellular location">
    <subcellularLocation>
        <location evidence="9">Cytoplasm</location>
    </subcellularLocation>
    <text evidence="9">About half TF is bound to the ribosome near the polypeptide exit tunnel while the other half is free in the cytoplasm.</text>
</comment>
<feature type="domain" description="Trigger factor C-terminal" evidence="13">
    <location>
        <begin position="262"/>
        <end position="418"/>
    </location>
</feature>
<dbReference type="Pfam" id="PF05698">
    <property type="entry name" value="Trigger_C"/>
    <property type="match status" value="1"/>
</dbReference>
<reference evidence="14 15" key="1">
    <citation type="journal article" date="2016" name="Nat. Commun.">
        <title>Thousands of microbial genomes shed light on interconnected biogeochemical processes in an aquifer system.</title>
        <authorList>
            <person name="Anantharaman K."/>
            <person name="Brown C.T."/>
            <person name="Hug L.A."/>
            <person name="Sharon I."/>
            <person name="Castelle C.J."/>
            <person name="Probst A.J."/>
            <person name="Thomas B.C."/>
            <person name="Singh A."/>
            <person name="Wilkins M.J."/>
            <person name="Karaoz U."/>
            <person name="Brodie E.L."/>
            <person name="Williams K.H."/>
            <person name="Hubbard S.S."/>
            <person name="Banfield J.F."/>
        </authorList>
    </citation>
    <scope>NUCLEOTIDE SEQUENCE [LARGE SCALE GENOMIC DNA]</scope>
</reference>
<name>A0A1G2PJD6_9BACT</name>
<dbReference type="GO" id="GO:0003755">
    <property type="term" value="F:peptidyl-prolyl cis-trans isomerase activity"/>
    <property type="evidence" value="ECO:0007669"/>
    <property type="project" value="UniProtKB-UniRule"/>
</dbReference>
<dbReference type="AlphaFoldDB" id="A0A1G2PJD6"/>
<proteinExistence type="inferred from homology"/>
<feature type="coiled-coil region" evidence="10">
    <location>
        <begin position="259"/>
        <end position="290"/>
    </location>
</feature>
<keyword evidence="9" id="KW-0131">Cell cycle</keyword>
<dbReference type="GO" id="GO:0051301">
    <property type="term" value="P:cell division"/>
    <property type="evidence" value="ECO:0007669"/>
    <property type="project" value="UniProtKB-KW"/>
</dbReference>
<dbReference type="SUPFAM" id="SSF109998">
    <property type="entry name" value="Triger factor/SurA peptide-binding domain-like"/>
    <property type="match status" value="1"/>
</dbReference>
<protein>
    <recommendedName>
        <fullName evidence="4 9">Trigger factor</fullName>
        <shortName evidence="9">TF</shortName>
        <ecNumber evidence="3 9">5.2.1.8</ecNumber>
    </recommendedName>
    <alternativeName>
        <fullName evidence="8 9">PPIase</fullName>
    </alternativeName>
</protein>
<comment type="function">
    <text evidence="9">Involved in protein export. Acts as a chaperone by maintaining the newly synthesized protein in an open conformation. Functions as a peptidyl-prolyl cis-trans isomerase.</text>
</comment>
<evidence type="ECO:0000256" key="10">
    <source>
        <dbReference type="SAM" id="Coils"/>
    </source>
</evidence>
<feature type="domain" description="Trigger factor ribosome-binding bacterial" evidence="12">
    <location>
        <begin position="5"/>
        <end position="142"/>
    </location>
</feature>